<feature type="chain" id="PRO_5030757757" description="Angiotensinogen" evidence="16">
    <location>
        <begin position="23"/>
        <end position="465"/>
    </location>
</feature>
<evidence type="ECO:0000256" key="3">
    <source>
        <dbReference type="ARBA" id="ARBA00009500"/>
    </source>
</evidence>
<dbReference type="SUPFAM" id="SSF56574">
    <property type="entry name" value="Serpins"/>
    <property type="match status" value="1"/>
</dbReference>
<comment type="similarity">
    <text evidence="3 15">Belongs to the serpin family.</text>
</comment>
<keyword evidence="10" id="KW-0839">Vasoconstrictor</keyword>
<dbReference type="GO" id="GO:0004867">
    <property type="term" value="F:serine-type endopeptidase inhibitor activity"/>
    <property type="evidence" value="ECO:0007669"/>
    <property type="project" value="InterPro"/>
</dbReference>
<dbReference type="GeneTree" id="ENSGT00890000139531"/>
<dbReference type="InterPro" id="IPR023796">
    <property type="entry name" value="Serpin_dom"/>
</dbReference>
<comment type="function">
    <text evidence="1">Essential component of the renin-angiotensin system (RAS), a potent regulator of blood pressure, body fluid and electrolyte homeostasis.</text>
</comment>
<dbReference type="FunFam" id="2.30.39.10:FF:000003">
    <property type="entry name" value="alpha-1-antitrypsin isoform X1"/>
    <property type="match status" value="1"/>
</dbReference>
<dbReference type="InterPro" id="IPR000227">
    <property type="entry name" value="Angiotensinogen"/>
</dbReference>
<proteinExistence type="inferred from homology"/>
<evidence type="ECO:0000256" key="1">
    <source>
        <dbReference type="ARBA" id="ARBA00002747"/>
    </source>
</evidence>
<dbReference type="Gene3D" id="2.30.39.10">
    <property type="entry name" value="Alpha-1-antitrypsin, domain 1"/>
    <property type="match status" value="1"/>
</dbReference>
<accession>A0A7N8XCE9</accession>
<comment type="function">
    <text evidence="12">Is a ligand for the G-protein coupled receptor MAS1. Has vasodilator and antidiuretic effects. Has an antithrombotic effect that involves MAS1-mediated release of nitric oxide from platelets.</text>
</comment>
<comment type="subcellular location">
    <subcellularLocation>
        <location evidence="2">Secreted</location>
    </subcellularLocation>
</comment>
<evidence type="ECO:0000256" key="14">
    <source>
        <dbReference type="ARBA" id="ARBA00046068"/>
    </source>
</evidence>
<dbReference type="GO" id="GO:0003081">
    <property type="term" value="P:regulation of systemic arterial blood pressure by renin-angiotensin"/>
    <property type="evidence" value="ECO:0007669"/>
    <property type="project" value="InterPro"/>
</dbReference>
<feature type="signal peptide" evidence="16">
    <location>
        <begin position="1"/>
        <end position="22"/>
    </location>
</feature>
<dbReference type="InParanoid" id="A0A7N8XCE9"/>
<dbReference type="Gene3D" id="3.30.497.10">
    <property type="entry name" value="Antithrombin, subunit I, domain 2"/>
    <property type="match status" value="1"/>
</dbReference>
<dbReference type="PROSITE" id="PS00284">
    <property type="entry name" value="SERPIN"/>
    <property type="match status" value="1"/>
</dbReference>
<evidence type="ECO:0000256" key="8">
    <source>
        <dbReference type="ARBA" id="ARBA00023157"/>
    </source>
</evidence>
<evidence type="ECO:0000256" key="10">
    <source>
        <dbReference type="ARBA" id="ARBA00023322"/>
    </source>
</evidence>
<evidence type="ECO:0000256" key="5">
    <source>
        <dbReference type="ARBA" id="ARBA00022525"/>
    </source>
</evidence>
<keyword evidence="19" id="KW-1185">Reference proteome</keyword>
<dbReference type="PANTHER" id="PTHR11461">
    <property type="entry name" value="SERINE PROTEASE INHIBITOR, SERPIN"/>
    <property type="match status" value="1"/>
</dbReference>
<protein>
    <recommendedName>
        <fullName evidence="4">Angiotensinogen</fullName>
    </recommendedName>
    <alternativeName>
        <fullName evidence="13">Serpin A8</fullName>
    </alternativeName>
</protein>
<sequence length="465" mass="52469">MQRLWSPLVVLLLSYCFSGSQANRVYIHPFSLFAFTNATCEDLQTPVSKPQETFPVVPLDIEVLTPDSRNLSKLNTQRQNTTSERMVVLAELSNALGLRMFKAFSSSQKGTNTLLSPVNTFGSLVTLYLGASKTTASFFQLKSIFFRRGTDLEDCVSLVDGHKILKTLQSINSLVDDKANVEVATLIWAFTRRDTRLSKDFIQGTQDFSDSSFIRSVDFSKPQEAEQLVNSFVEKTSEGEVKSIFKDVNSSSNFLFLSSFYFEGNWKATFDPEKTSLQEFHVDETTTVMVPLMTHTGHYNYTKDEVRRCTVVKLPLSKQFKMLLVLPHDGPSLHELESKLNTESITDWNQNLQEGLLELSLPKFSMSSVTDLRDLLTSMSPEIEDKLLGSEAEFSQLSNHKRFTIDKALNKVVFEMSEERAGHQDRMQQAGIPLKLSINRPFFFSVTEGNSNAIFMLGKITNPAL</sequence>
<reference evidence="18" key="1">
    <citation type="submission" date="2025-08" db="UniProtKB">
        <authorList>
            <consortium name="Ensembl"/>
        </authorList>
    </citation>
    <scope>IDENTIFICATION</scope>
</reference>
<dbReference type="AlphaFoldDB" id="A0A7N8XCE9"/>
<evidence type="ECO:0000256" key="6">
    <source>
        <dbReference type="ARBA" id="ARBA00022729"/>
    </source>
</evidence>
<dbReference type="Ensembl" id="ENSMAMT00000046459.1">
    <property type="protein sequence ID" value="ENSMAMP00000048842.1"/>
    <property type="gene ID" value="ENSMAMG00000017000.2"/>
</dbReference>
<dbReference type="Proteomes" id="UP000261640">
    <property type="component" value="Unplaced"/>
</dbReference>
<name>A0A7N8XCE9_9TELE</name>
<dbReference type="PANTHER" id="PTHR11461:SF13">
    <property type="entry name" value="ANGIOTENSINOGEN"/>
    <property type="match status" value="1"/>
</dbReference>
<dbReference type="FunCoup" id="A0A7N8XCE9">
    <property type="interactions" value="1524"/>
</dbReference>
<comment type="function">
    <text evidence="14">Acts directly on vascular smooth muscle as a potent vasoconstrictor, affects cardiac contractility and heart rate through its action on the sympathetic nervous system, and alters renal sodium and water absorption through its ability to stimulate the zona glomerulosa cells of the adrenal cortex to synthesize and secrete aldosterone. Acts by binding to angiotensin receptors AGTR1 and AGTR2. Also binds the DEAR/FBXW7-AS1 receptor.</text>
</comment>
<dbReference type="InterPro" id="IPR042185">
    <property type="entry name" value="Serpin_sf_2"/>
</dbReference>
<feature type="domain" description="Serpin" evidence="17">
    <location>
        <begin position="98"/>
        <end position="463"/>
    </location>
</feature>
<evidence type="ECO:0000256" key="4">
    <source>
        <dbReference type="ARBA" id="ARBA00015105"/>
    </source>
</evidence>
<organism evidence="18 19">
    <name type="scientific">Mastacembelus armatus</name>
    <name type="common">zig-zag eel</name>
    <dbReference type="NCBI Taxonomy" id="205130"/>
    <lineage>
        <taxon>Eukaryota</taxon>
        <taxon>Metazoa</taxon>
        <taxon>Chordata</taxon>
        <taxon>Craniata</taxon>
        <taxon>Vertebrata</taxon>
        <taxon>Euteleostomi</taxon>
        <taxon>Actinopterygii</taxon>
        <taxon>Neopterygii</taxon>
        <taxon>Teleostei</taxon>
        <taxon>Neoteleostei</taxon>
        <taxon>Acanthomorphata</taxon>
        <taxon>Anabantaria</taxon>
        <taxon>Synbranchiformes</taxon>
        <taxon>Mastacembelidae</taxon>
        <taxon>Mastacembelus</taxon>
    </lineage>
</organism>
<keyword evidence="7" id="KW-0838">Vasoactive</keyword>
<dbReference type="SMART" id="SM00093">
    <property type="entry name" value="SERPIN"/>
    <property type="match status" value="1"/>
</dbReference>
<dbReference type="InterPro" id="IPR042178">
    <property type="entry name" value="Serpin_sf_1"/>
</dbReference>
<dbReference type="GO" id="GO:0005615">
    <property type="term" value="C:extracellular space"/>
    <property type="evidence" value="ECO:0007669"/>
    <property type="project" value="InterPro"/>
</dbReference>
<evidence type="ECO:0000256" key="2">
    <source>
        <dbReference type="ARBA" id="ARBA00004613"/>
    </source>
</evidence>
<evidence type="ECO:0000259" key="17">
    <source>
        <dbReference type="SMART" id="SM00093"/>
    </source>
</evidence>
<dbReference type="Pfam" id="PF00079">
    <property type="entry name" value="Serpin"/>
    <property type="match status" value="1"/>
</dbReference>
<keyword evidence="5" id="KW-0964">Secreted</keyword>
<evidence type="ECO:0000256" key="9">
    <source>
        <dbReference type="ARBA" id="ARBA00023180"/>
    </source>
</evidence>
<evidence type="ECO:0000313" key="19">
    <source>
        <dbReference type="Proteomes" id="UP000261640"/>
    </source>
</evidence>
<reference evidence="18" key="2">
    <citation type="submission" date="2025-09" db="UniProtKB">
        <authorList>
            <consortium name="Ensembl"/>
        </authorList>
    </citation>
    <scope>IDENTIFICATION</scope>
</reference>
<dbReference type="GO" id="GO:0042310">
    <property type="term" value="P:vasoconstriction"/>
    <property type="evidence" value="ECO:0007669"/>
    <property type="project" value="UniProtKB-KW"/>
</dbReference>
<evidence type="ECO:0000256" key="11">
    <source>
        <dbReference type="ARBA" id="ARBA00029380"/>
    </source>
</evidence>
<dbReference type="InterPro" id="IPR000215">
    <property type="entry name" value="Serpin_fam"/>
</dbReference>
<evidence type="ECO:0000313" key="18">
    <source>
        <dbReference type="Ensembl" id="ENSMAMP00000048842.1"/>
    </source>
</evidence>
<evidence type="ECO:0000256" key="12">
    <source>
        <dbReference type="ARBA" id="ARBA00029391"/>
    </source>
</evidence>
<dbReference type="PRINTS" id="PR00654">
    <property type="entry name" value="ANGIOTENSNGN"/>
</dbReference>
<comment type="function">
    <text evidence="11">Stimulates aldosterone release.</text>
</comment>
<evidence type="ECO:0000256" key="7">
    <source>
        <dbReference type="ARBA" id="ARBA00022858"/>
    </source>
</evidence>
<dbReference type="InterPro" id="IPR036186">
    <property type="entry name" value="Serpin_sf"/>
</dbReference>
<keyword evidence="9" id="KW-0325">Glycoprotein</keyword>
<dbReference type="GO" id="GO:0042981">
    <property type="term" value="P:regulation of apoptotic process"/>
    <property type="evidence" value="ECO:0007669"/>
    <property type="project" value="TreeGrafter"/>
</dbReference>
<dbReference type="InterPro" id="IPR023795">
    <property type="entry name" value="Serpin_CS"/>
</dbReference>
<evidence type="ECO:0000256" key="15">
    <source>
        <dbReference type="RuleBase" id="RU000411"/>
    </source>
</evidence>
<evidence type="ECO:0000256" key="13">
    <source>
        <dbReference type="ARBA" id="ARBA00033182"/>
    </source>
</evidence>
<keyword evidence="6 16" id="KW-0732">Signal</keyword>
<evidence type="ECO:0000256" key="16">
    <source>
        <dbReference type="SAM" id="SignalP"/>
    </source>
</evidence>
<keyword evidence="8" id="KW-1015">Disulfide bond</keyword>